<comment type="caution">
    <text evidence="5">The sequence shown here is derived from an EMBL/GenBank/DDBJ whole genome shotgun (WGS) entry which is preliminary data.</text>
</comment>
<reference evidence="5 6" key="1">
    <citation type="submission" date="2020-12" db="EMBL/GenBank/DDBJ databases">
        <title>Comparative genomic insights into the epidemiology and virulence of plant pathogenic Pseudomonads from Turkey.</title>
        <authorList>
            <person name="Dillon M."/>
            <person name="Ruiz-Bedoya T."/>
            <person name="Bendalovic-Torma C."/>
            <person name="Guttman K.M."/>
            <person name="Kwak H."/>
            <person name="Middleton M.A."/>
            <person name="Wang P.W."/>
            <person name="Horuz S."/>
            <person name="Aysan Y."/>
            <person name="Guttman D.S."/>
        </authorList>
    </citation>
    <scope>NUCLEOTIDE SEQUENCE [LARGE SCALE GENOMIC DNA]</scope>
    <source>
        <strain evidence="5 6">Marul_2_1</strain>
    </source>
</reference>
<dbReference type="InterPro" id="IPR006949">
    <property type="entry name" value="Barrel_Baseplate_J-like"/>
</dbReference>
<evidence type="ECO:0000313" key="5">
    <source>
        <dbReference type="EMBL" id="MBI6634007.1"/>
    </source>
</evidence>
<proteinExistence type="inferred from homology"/>
<dbReference type="PANTHER" id="PTHR37829">
    <property type="entry name" value="PHAGE-LIKE ELEMENT PBSX PROTEIN XKDT"/>
    <property type="match status" value="1"/>
</dbReference>
<name>A0ABS0V134_9PSED</name>
<dbReference type="PANTHER" id="PTHR37829:SF3">
    <property type="entry name" value="PROTEIN JAYE-RELATED"/>
    <property type="match status" value="1"/>
</dbReference>
<evidence type="ECO:0000259" key="3">
    <source>
        <dbReference type="Pfam" id="PF26078"/>
    </source>
</evidence>
<feature type="domain" description="Baseplate J-like central" evidence="3">
    <location>
        <begin position="188"/>
        <end position="261"/>
    </location>
</feature>
<dbReference type="Proteomes" id="UP000607562">
    <property type="component" value="Unassembled WGS sequence"/>
</dbReference>
<dbReference type="InterPro" id="IPR052399">
    <property type="entry name" value="Phage_Baseplate_Assmbl_Protein"/>
</dbReference>
<dbReference type="Pfam" id="PF26079">
    <property type="entry name" value="Baseplate_J_C"/>
    <property type="match status" value="1"/>
</dbReference>
<dbReference type="Pfam" id="PF26078">
    <property type="entry name" value="Baseplate_J_M"/>
    <property type="match status" value="1"/>
</dbReference>
<accession>A0ABS0V134</accession>
<comment type="similarity">
    <text evidence="1">Belongs to the Mu gp47/PBSX XkdT family.</text>
</comment>
<evidence type="ECO:0000259" key="4">
    <source>
        <dbReference type="Pfam" id="PF26079"/>
    </source>
</evidence>
<organism evidence="5 6">
    <name type="scientific">Pseudomonas paralactis</name>
    <dbReference type="NCBI Taxonomy" id="1615673"/>
    <lineage>
        <taxon>Bacteria</taxon>
        <taxon>Pseudomonadati</taxon>
        <taxon>Pseudomonadota</taxon>
        <taxon>Gammaproteobacteria</taxon>
        <taxon>Pseudomonadales</taxon>
        <taxon>Pseudomonadaceae</taxon>
        <taxon>Pseudomonas</taxon>
    </lineage>
</organism>
<protein>
    <submittedName>
        <fullName evidence="5">Baseplate J/gp47 family protein</fullName>
    </submittedName>
</protein>
<feature type="domain" description="Baseplate J-like C-terminal" evidence="4">
    <location>
        <begin position="271"/>
        <end position="341"/>
    </location>
</feature>
<dbReference type="EMBL" id="JAEILM010000044">
    <property type="protein sequence ID" value="MBI6634007.1"/>
    <property type="molecule type" value="Genomic_DNA"/>
</dbReference>
<evidence type="ECO:0000259" key="2">
    <source>
        <dbReference type="Pfam" id="PF04865"/>
    </source>
</evidence>
<gene>
    <name evidence="5" type="ORF">YA0871_15180</name>
</gene>
<dbReference type="RefSeq" id="WP_198707808.1">
    <property type="nucleotide sequence ID" value="NZ_JAEILM010000044.1"/>
</dbReference>
<dbReference type="Pfam" id="PF04865">
    <property type="entry name" value="Baseplate_J"/>
    <property type="match status" value="1"/>
</dbReference>
<dbReference type="InterPro" id="IPR058531">
    <property type="entry name" value="Baseplate_J_M"/>
</dbReference>
<evidence type="ECO:0000313" key="6">
    <source>
        <dbReference type="Proteomes" id="UP000607562"/>
    </source>
</evidence>
<keyword evidence="6" id="KW-1185">Reference proteome</keyword>
<dbReference type="InterPro" id="IPR058530">
    <property type="entry name" value="Baseplate_J-like_C"/>
</dbReference>
<evidence type="ECO:0000256" key="1">
    <source>
        <dbReference type="ARBA" id="ARBA00038087"/>
    </source>
</evidence>
<feature type="domain" description="Baseplate protein J-like barrel" evidence="2">
    <location>
        <begin position="87"/>
        <end position="159"/>
    </location>
</feature>
<sequence length="346" mass="36882">MPYETPSLPVLVGRTQSDLASDALRRSDAQVMSRAISGTAYALYGYLKWIADQILPDTADEETLERTARLRLKQPRKAAQPASGLVGFNAAARAVVDVDTVLQAGDGRTYKVTIGKTAVAGANTCSIEAVDAGVIGNADPGLVLTLVQPIEGVADTFTVLAPGLIGGVAAESFEALRARVSRSYRVIPHGGNRDDYETWALECPGVTRAWCRRNYMGPGTVAVFFMRDGDVDPIPDAAQLKDVFDYIELVRPVTAELYVLPPVALPVIYRIRLTPDTSAVRAAVQSQLIDLHNREAGLGGTLLLTHIAESVSRSAGETDHKLLAPVADVSAAANQLLTFGGCIWVA</sequence>